<protein>
    <recommendedName>
        <fullName evidence="3">Pyridoxamine 5'-phosphate oxidase putative domain-containing protein</fullName>
    </recommendedName>
</protein>
<keyword evidence="2" id="KW-1185">Reference proteome</keyword>
<reference evidence="1 2" key="1">
    <citation type="submission" date="2024-02" db="EMBL/GenBank/DDBJ databases">
        <title>Rhodopirellula caenicola NBRC 110016.</title>
        <authorList>
            <person name="Ichikawa N."/>
            <person name="Katano-Makiyama Y."/>
            <person name="Hidaka K."/>
        </authorList>
    </citation>
    <scope>NUCLEOTIDE SEQUENCE [LARGE SCALE GENOMIC DNA]</scope>
    <source>
        <strain evidence="1 2">NBRC 110016</strain>
    </source>
</reference>
<sequence>MRADVENRCLVYQRPDGVDKSRYHSNGTVAITILTEGQPPVAPLMYWTIDSDGYLLVATSDDMADARRVRLRKRMGESLVVQRDDGTSYNLAYSD</sequence>
<dbReference type="EMBL" id="BAABRO010000002">
    <property type="protein sequence ID" value="GAA5505604.1"/>
    <property type="molecule type" value="Genomic_DNA"/>
</dbReference>
<organism evidence="1 2">
    <name type="scientific">Novipirellula caenicola</name>
    <dbReference type="NCBI Taxonomy" id="1536901"/>
    <lineage>
        <taxon>Bacteria</taxon>
        <taxon>Pseudomonadati</taxon>
        <taxon>Planctomycetota</taxon>
        <taxon>Planctomycetia</taxon>
        <taxon>Pirellulales</taxon>
        <taxon>Pirellulaceae</taxon>
        <taxon>Novipirellula</taxon>
    </lineage>
</organism>
<comment type="caution">
    <text evidence="1">The sequence shown here is derived from an EMBL/GenBank/DDBJ whole genome shotgun (WGS) entry which is preliminary data.</text>
</comment>
<evidence type="ECO:0008006" key="3">
    <source>
        <dbReference type="Google" id="ProtNLM"/>
    </source>
</evidence>
<proteinExistence type="predicted"/>
<accession>A0ABP9VK75</accession>
<dbReference type="Proteomes" id="UP001416858">
    <property type="component" value="Unassembled WGS sequence"/>
</dbReference>
<gene>
    <name evidence="1" type="ORF">Rcae01_01049</name>
</gene>
<evidence type="ECO:0000313" key="2">
    <source>
        <dbReference type="Proteomes" id="UP001416858"/>
    </source>
</evidence>
<evidence type="ECO:0000313" key="1">
    <source>
        <dbReference type="EMBL" id="GAA5505604.1"/>
    </source>
</evidence>
<name>A0ABP9VK75_9BACT</name>